<evidence type="ECO:0000259" key="4">
    <source>
        <dbReference type="Pfam" id="PF01420"/>
    </source>
</evidence>
<evidence type="ECO:0000313" key="5">
    <source>
        <dbReference type="EMBL" id="RIP32038.1"/>
    </source>
</evidence>
<dbReference type="InterPro" id="IPR044946">
    <property type="entry name" value="Restrct_endonuc_typeI_TRD_sf"/>
</dbReference>
<dbReference type="Gene3D" id="3.90.220.20">
    <property type="entry name" value="DNA methylase specificity domains"/>
    <property type="match status" value="1"/>
</dbReference>
<comment type="caution">
    <text evidence="5">The sequence shown here is derived from an EMBL/GenBank/DDBJ whole genome shotgun (WGS) entry which is preliminary data.</text>
</comment>
<keyword evidence="3" id="KW-0238">DNA-binding</keyword>
<sequence>MLKDYVNYQSGTLIQRLEVDESDLGHRYMVYDQNMLDIDLGLTIDDTYQPRVIKLKDTSRATATVVRKDDIVISMMTGQCTLVSARHDGSILPYNYTKIEVTSDLLEPAFLVYWFQLAPEVQSQYKQYMQGGSTIKKLTHQQLKSLYITLPSIERQQLIGQIGIKEKQLNILKQRQSRLKKQFLSNTLFKEDN</sequence>
<evidence type="ECO:0000313" key="6">
    <source>
        <dbReference type="Proteomes" id="UP000265541"/>
    </source>
</evidence>
<comment type="similarity">
    <text evidence="1">Belongs to the type-I restriction system S methylase family.</text>
</comment>
<name>A0A3A0VUK0_STAGA</name>
<proteinExistence type="inferred from homology"/>
<accession>A0A3A0VUK0</accession>
<dbReference type="GO" id="GO:0003677">
    <property type="term" value="F:DNA binding"/>
    <property type="evidence" value="ECO:0007669"/>
    <property type="project" value="UniProtKB-KW"/>
</dbReference>
<evidence type="ECO:0000256" key="3">
    <source>
        <dbReference type="ARBA" id="ARBA00023125"/>
    </source>
</evidence>
<dbReference type="Pfam" id="PF01420">
    <property type="entry name" value="Methylase_S"/>
    <property type="match status" value="1"/>
</dbReference>
<evidence type="ECO:0000256" key="2">
    <source>
        <dbReference type="ARBA" id="ARBA00022747"/>
    </source>
</evidence>
<dbReference type="RefSeq" id="WP_119486276.1">
    <property type="nucleotide sequence ID" value="NZ_QYJN01000011.1"/>
</dbReference>
<reference evidence="5 6" key="1">
    <citation type="journal article" date="2016" name="Front. Microbiol.">
        <title>Comprehensive Phylogenetic Analysis of Bovine Non-aureus Staphylococci Species Based on Whole-Genome Sequencing.</title>
        <authorList>
            <person name="Naushad S."/>
            <person name="Barkema H.W."/>
            <person name="Luby C."/>
            <person name="Condas L.A."/>
            <person name="Nobrega D.B."/>
            <person name="Carson D.A."/>
            <person name="De Buck J."/>
        </authorList>
    </citation>
    <scope>NUCLEOTIDE SEQUENCE [LARGE SCALE GENOMIC DNA]</scope>
    <source>
        <strain evidence="5 6">SNUC 4781</strain>
    </source>
</reference>
<evidence type="ECO:0000256" key="1">
    <source>
        <dbReference type="ARBA" id="ARBA00010923"/>
    </source>
</evidence>
<dbReference type="GO" id="GO:0009307">
    <property type="term" value="P:DNA restriction-modification system"/>
    <property type="evidence" value="ECO:0007669"/>
    <property type="project" value="UniProtKB-KW"/>
</dbReference>
<feature type="domain" description="Type I restriction modification DNA specificity" evidence="4">
    <location>
        <begin position="55"/>
        <end position="162"/>
    </location>
</feature>
<gene>
    <name evidence="5" type="ORF">BUZ14_13105</name>
</gene>
<dbReference type="EMBL" id="QYJN01000011">
    <property type="protein sequence ID" value="RIP32038.1"/>
    <property type="molecule type" value="Genomic_DNA"/>
</dbReference>
<organism evidence="5 6">
    <name type="scientific">Staphylococcus gallinarum</name>
    <dbReference type="NCBI Taxonomy" id="1293"/>
    <lineage>
        <taxon>Bacteria</taxon>
        <taxon>Bacillati</taxon>
        <taxon>Bacillota</taxon>
        <taxon>Bacilli</taxon>
        <taxon>Bacillales</taxon>
        <taxon>Staphylococcaceae</taxon>
        <taxon>Staphylococcus</taxon>
    </lineage>
</organism>
<protein>
    <recommendedName>
        <fullName evidence="4">Type I restriction modification DNA specificity domain-containing protein</fullName>
    </recommendedName>
</protein>
<dbReference type="OrthoDB" id="2413410at2"/>
<dbReference type="InterPro" id="IPR000055">
    <property type="entry name" value="Restrct_endonuc_typeI_TRD"/>
</dbReference>
<dbReference type="SUPFAM" id="SSF116734">
    <property type="entry name" value="DNA methylase specificity domain"/>
    <property type="match status" value="1"/>
</dbReference>
<keyword evidence="2" id="KW-0680">Restriction system</keyword>
<dbReference type="Proteomes" id="UP000265541">
    <property type="component" value="Unassembled WGS sequence"/>
</dbReference>
<dbReference type="AlphaFoldDB" id="A0A3A0VUK0"/>